<name>A0ABT9W2C3_9BACI</name>
<dbReference type="InterPro" id="IPR020561">
    <property type="entry name" value="PRibGlycinamid_synth_ATP-grasp"/>
</dbReference>
<evidence type="ECO:0000256" key="3">
    <source>
        <dbReference type="ARBA" id="ARBA00005174"/>
    </source>
</evidence>
<dbReference type="EMBL" id="JAUSTY010000014">
    <property type="protein sequence ID" value="MDQ0167222.1"/>
    <property type="molecule type" value="Genomic_DNA"/>
</dbReference>
<dbReference type="HAMAP" id="MF_00138">
    <property type="entry name" value="GARS"/>
    <property type="match status" value="1"/>
</dbReference>
<keyword evidence="8 13" id="KW-0067">ATP-binding</keyword>
<keyword evidence="5 12" id="KW-0436">Ligase</keyword>
<dbReference type="Gene3D" id="3.30.470.20">
    <property type="entry name" value="ATP-grasp fold, B domain"/>
    <property type="match status" value="1"/>
</dbReference>
<keyword evidence="6 13" id="KW-0547">Nucleotide-binding</keyword>
<dbReference type="PANTHER" id="PTHR43472">
    <property type="entry name" value="PHOSPHORIBOSYLAMINE--GLYCINE LIGASE"/>
    <property type="match status" value="1"/>
</dbReference>
<dbReference type="SUPFAM" id="SSF51246">
    <property type="entry name" value="Rudiment single hybrid motif"/>
    <property type="match status" value="1"/>
</dbReference>
<dbReference type="InterPro" id="IPR037123">
    <property type="entry name" value="PRibGlycinamide_synth_C_sf"/>
</dbReference>
<dbReference type="GO" id="GO:0004637">
    <property type="term" value="F:phosphoribosylamine-glycine ligase activity"/>
    <property type="evidence" value="ECO:0007669"/>
    <property type="project" value="UniProtKB-EC"/>
</dbReference>
<evidence type="ECO:0000256" key="9">
    <source>
        <dbReference type="ARBA" id="ARBA00038345"/>
    </source>
</evidence>
<dbReference type="NCBIfam" id="TIGR00877">
    <property type="entry name" value="purD"/>
    <property type="match status" value="1"/>
</dbReference>
<dbReference type="InterPro" id="IPR020562">
    <property type="entry name" value="PRibGlycinamide_synth_N"/>
</dbReference>
<keyword evidence="7 12" id="KW-0658">Purine biosynthesis</keyword>
<sequence>MKVLVIGQGGREHTICWKLKQSNKVSEVYCAPGNGGIGSIAEIVPIKESQVNELIQFVQEKQIDLTFVGPEQPLTEGIVDQFEKAGLKIYGPHQSAAVIEGSKSFAKELMKKYHIPTATYEVFTTENDAIRYLEQEQTKAPIVIKADGLAAGKGVVVAQTMEEAKQAVHDMMGEAKFGEAGYQVVIEEFLQGEELSLMAFVDGETVLPMVPAQDHKPVFDGDEGPNTGGMGAYSPVPQFGEKDVEQAVKTILLPTAKAMVAEGKPFRGILYAGLMMTAEGAKVIEFNARFGDPETQVILPRLETDLVEVIEASLDGTLHKLELEWSEDNVVTVVLASPGYPQDYPKGLEITGVEKAQEQENVFLFHAGTKLEKESLVTSGGRVINVTAKGSSLKETREKVYKAVDLIKFEGVHYRKDIAQKAMNFFGNLVQKAQEE</sequence>
<evidence type="ECO:0000256" key="5">
    <source>
        <dbReference type="ARBA" id="ARBA00022598"/>
    </source>
</evidence>
<comment type="pathway">
    <text evidence="3 12">Purine metabolism; IMP biosynthesis via de novo pathway; N(1)-(5-phospho-D-ribosyl)glycinamide from 5-phospho-alpha-D-ribose 1-diphosphate: step 2/2.</text>
</comment>
<evidence type="ECO:0000256" key="11">
    <source>
        <dbReference type="ARBA" id="ARBA00042864"/>
    </source>
</evidence>
<organism evidence="15 16">
    <name type="scientific">Caldalkalibacillus horti</name>
    <dbReference type="NCBI Taxonomy" id="77523"/>
    <lineage>
        <taxon>Bacteria</taxon>
        <taxon>Bacillati</taxon>
        <taxon>Bacillota</taxon>
        <taxon>Bacilli</taxon>
        <taxon>Bacillales</taxon>
        <taxon>Bacillaceae</taxon>
        <taxon>Caldalkalibacillus</taxon>
    </lineage>
</organism>
<comment type="cofactor">
    <cofactor evidence="2">
        <name>Mg(2+)</name>
        <dbReference type="ChEBI" id="CHEBI:18420"/>
    </cofactor>
</comment>
<dbReference type="SUPFAM" id="SSF56059">
    <property type="entry name" value="Glutathione synthetase ATP-binding domain-like"/>
    <property type="match status" value="1"/>
</dbReference>
<dbReference type="InterPro" id="IPR011054">
    <property type="entry name" value="Rudment_hybrid_motif"/>
</dbReference>
<dbReference type="InterPro" id="IPR020559">
    <property type="entry name" value="PRibGlycinamide_synth_CS"/>
</dbReference>
<dbReference type="InterPro" id="IPR013815">
    <property type="entry name" value="ATP_grasp_subdomain_1"/>
</dbReference>
<evidence type="ECO:0000256" key="7">
    <source>
        <dbReference type="ARBA" id="ARBA00022755"/>
    </source>
</evidence>
<dbReference type="Proteomes" id="UP001235840">
    <property type="component" value="Unassembled WGS sequence"/>
</dbReference>
<dbReference type="Gene3D" id="3.90.600.10">
    <property type="entry name" value="Phosphoribosylglycinamide synthetase, C-terminal domain"/>
    <property type="match status" value="1"/>
</dbReference>
<reference evidence="15 16" key="1">
    <citation type="submission" date="2023-07" db="EMBL/GenBank/DDBJ databases">
        <title>Genomic Encyclopedia of Type Strains, Phase IV (KMG-IV): sequencing the most valuable type-strain genomes for metagenomic binning, comparative biology and taxonomic classification.</title>
        <authorList>
            <person name="Goeker M."/>
        </authorList>
    </citation>
    <scope>NUCLEOTIDE SEQUENCE [LARGE SCALE GENOMIC DNA]</scope>
    <source>
        <strain evidence="15 16">DSM 12751</strain>
    </source>
</reference>
<dbReference type="InterPro" id="IPR000115">
    <property type="entry name" value="PRibGlycinamide_synth"/>
</dbReference>
<dbReference type="EC" id="6.3.4.13" evidence="4 12"/>
<dbReference type="SUPFAM" id="SSF52440">
    <property type="entry name" value="PreATP-grasp domain"/>
    <property type="match status" value="1"/>
</dbReference>
<comment type="cofactor">
    <cofactor evidence="1">
        <name>Mn(2+)</name>
        <dbReference type="ChEBI" id="CHEBI:29035"/>
    </cofactor>
</comment>
<dbReference type="InterPro" id="IPR016185">
    <property type="entry name" value="PreATP-grasp_dom_sf"/>
</dbReference>
<keyword evidence="16" id="KW-1185">Reference proteome</keyword>
<evidence type="ECO:0000256" key="13">
    <source>
        <dbReference type="PROSITE-ProRule" id="PRU00409"/>
    </source>
</evidence>
<dbReference type="PROSITE" id="PS50975">
    <property type="entry name" value="ATP_GRASP"/>
    <property type="match status" value="1"/>
</dbReference>
<dbReference type="Pfam" id="PF01071">
    <property type="entry name" value="GARS_A"/>
    <property type="match status" value="1"/>
</dbReference>
<dbReference type="RefSeq" id="WP_307396011.1">
    <property type="nucleotide sequence ID" value="NZ_BAAADK010000014.1"/>
</dbReference>
<evidence type="ECO:0000256" key="10">
    <source>
        <dbReference type="ARBA" id="ARBA00042242"/>
    </source>
</evidence>
<dbReference type="InterPro" id="IPR020560">
    <property type="entry name" value="PRibGlycinamide_synth_C-dom"/>
</dbReference>
<dbReference type="SMART" id="SM01210">
    <property type="entry name" value="GARS_C"/>
    <property type="match status" value="1"/>
</dbReference>
<evidence type="ECO:0000256" key="1">
    <source>
        <dbReference type="ARBA" id="ARBA00001936"/>
    </source>
</evidence>
<comment type="similarity">
    <text evidence="9 12">Belongs to the GARS family.</text>
</comment>
<evidence type="ECO:0000313" key="16">
    <source>
        <dbReference type="Proteomes" id="UP001235840"/>
    </source>
</evidence>
<dbReference type="Pfam" id="PF02843">
    <property type="entry name" value="GARS_C"/>
    <property type="match status" value="1"/>
</dbReference>
<feature type="domain" description="ATP-grasp" evidence="14">
    <location>
        <begin position="107"/>
        <end position="315"/>
    </location>
</feature>
<dbReference type="InterPro" id="IPR011761">
    <property type="entry name" value="ATP-grasp"/>
</dbReference>
<comment type="catalytic activity">
    <reaction evidence="12">
        <text>5-phospho-beta-D-ribosylamine + glycine + ATP = N(1)-(5-phospho-beta-D-ribosyl)glycinamide + ADP + phosphate + H(+)</text>
        <dbReference type="Rhea" id="RHEA:17453"/>
        <dbReference type="ChEBI" id="CHEBI:15378"/>
        <dbReference type="ChEBI" id="CHEBI:30616"/>
        <dbReference type="ChEBI" id="CHEBI:43474"/>
        <dbReference type="ChEBI" id="CHEBI:57305"/>
        <dbReference type="ChEBI" id="CHEBI:58681"/>
        <dbReference type="ChEBI" id="CHEBI:143788"/>
        <dbReference type="ChEBI" id="CHEBI:456216"/>
        <dbReference type="EC" id="6.3.4.13"/>
    </reaction>
</comment>
<evidence type="ECO:0000256" key="8">
    <source>
        <dbReference type="ARBA" id="ARBA00022840"/>
    </source>
</evidence>
<comment type="caution">
    <text evidence="15">The sequence shown here is derived from an EMBL/GenBank/DDBJ whole genome shotgun (WGS) entry which is preliminary data.</text>
</comment>
<dbReference type="Gene3D" id="3.30.1490.20">
    <property type="entry name" value="ATP-grasp fold, A domain"/>
    <property type="match status" value="1"/>
</dbReference>
<evidence type="ECO:0000256" key="2">
    <source>
        <dbReference type="ARBA" id="ARBA00001946"/>
    </source>
</evidence>
<evidence type="ECO:0000256" key="12">
    <source>
        <dbReference type="HAMAP-Rule" id="MF_00138"/>
    </source>
</evidence>
<evidence type="ECO:0000259" key="14">
    <source>
        <dbReference type="PROSITE" id="PS50975"/>
    </source>
</evidence>
<protein>
    <recommendedName>
        <fullName evidence="4 12">Phosphoribosylamine--glycine ligase</fullName>
        <ecNumber evidence="4 12">6.3.4.13</ecNumber>
    </recommendedName>
    <alternativeName>
        <fullName evidence="12">GARS</fullName>
    </alternativeName>
    <alternativeName>
        <fullName evidence="10 12">Glycinamide ribonucleotide synthetase</fullName>
    </alternativeName>
    <alternativeName>
        <fullName evidence="11 12">Phosphoribosylglycinamide synthetase</fullName>
    </alternativeName>
</protein>
<dbReference type="Gene3D" id="3.40.50.20">
    <property type="match status" value="1"/>
</dbReference>
<dbReference type="PANTHER" id="PTHR43472:SF1">
    <property type="entry name" value="PHOSPHORIBOSYLAMINE--GLYCINE LIGASE, CHLOROPLASTIC"/>
    <property type="match status" value="1"/>
</dbReference>
<evidence type="ECO:0000256" key="4">
    <source>
        <dbReference type="ARBA" id="ARBA00013255"/>
    </source>
</evidence>
<evidence type="ECO:0000313" key="15">
    <source>
        <dbReference type="EMBL" id="MDQ0167222.1"/>
    </source>
</evidence>
<dbReference type="SMART" id="SM01209">
    <property type="entry name" value="GARS_A"/>
    <property type="match status" value="1"/>
</dbReference>
<gene>
    <name evidence="12" type="primary">purD</name>
    <name evidence="15" type="ORF">J2S11_003147</name>
</gene>
<dbReference type="PROSITE" id="PS00184">
    <property type="entry name" value="GARS"/>
    <property type="match status" value="1"/>
</dbReference>
<accession>A0ABT9W2C3</accession>
<evidence type="ECO:0000256" key="6">
    <source>
        <dbReference type="ARBA" id="ARBA00022741"/>
    </source>
</evidence>
<dbReference type="Pfam" id="PF02844">
    <property type="entry name" value="GARS_N"/>
    <property type="match status" value="1"/>
</dbReference>
<proteinExistence type="inferred from homology"/>